<feature type="signal peptide" evidence="2">
    <location>
        <begin position="1"/>
        <end position="19"/>
    </location>
</feature>
<reference evidence="4" key="4">
    <citation type="submission" date="2025-05" db="UniProtKB">
        <authorList>
            <consortium name="EnsemblFungi"/>
        </authorList>
    </citation>
    <scope>IDENTIFICATION</scope>
    <source>
        <strain evidence="4">isolate 1-1 / race 1 (BBBD)</strain>
    </source>
</reference>
<proteinExistence type="predicted"/>
<accession>A0A0C4F3T3</accession>
<sequence length="289" mass="30268">MRFALVAGALVLSASVSDARSVPLTPSKNARTTLVRTEALNIRIGTPIHLSIARRSLIQENATQAPQDILSRPNAAEAKSSPNMPEPPPKKSAPKPEDDGSRVHAYSQPDSRRRSIPITPVSAVAQGSLASTIGDKLPQAFTIKLANAESNQLAAEQPSPVYIIKPISAEVTTTIAEKIKPSAAVVDAVDNIKEGGEPTTALLRAIEHYREEVLQESPAGAVTSTLPSPVSSISNNLSIPQTKRAVETVTRAVSRTAANLSPLQDNTPAIGPIGSTSVSDFDSAGLSAQ</sequence>
<reference evidence="3" key="2">
    <citation type="submission" date="2016-05" db="EMBL/GenBank/DDBJ databases">
        <title>Comparative analysis highlights variable genome content of wheat rusts and divergence of the mating loci.</title>
        <authorList>
            <person name="Cuomo C.A."/>
            <person name="Bakkeren G."/>
            <person name="Szabo L."/>
            <person name="Khalil H."/>
            <person name="Joly D."/>
            <person name="Goldberg J."/>
            <person name="Young S."/>
            <person name="Zeng Q."/>
            <person name="Fellers J."/>
        </authorList>
    </citation>
    <scope>NUCLEOTIDE SEQUENCE [LARGE SCALE GENOMIC DNA]</scope>
    <source>
        <strain evidence="3">1-1 BBBD Race 1</strain>
    </source>
</reference>
<keyword evidence="2" id="KW-0732">Signal</keyword>
<evidence type="ECO:0000256" key="1">
    <source>
        <dbReference type="SAM" id="MobiDB-lite"/>
    </source>
</evidence>
<organism evidence="3">
    <name type="scientific">Puccinia triticina (isolate 1-1 / race 1 (BBBD))</name>
    <name type="common">Brown leaf rust fungus</name>
    <dbReference type="NCBI Taxonomy" id="630390"/>
    <lineage>
        <taxon>Eukaryota</taxon>
        <taxon>Fungi</taxon>
        <taxon>Dikarya</taxon>
        <taxon>Basidiomycota</taxon>
        <taxon>Pucciniomycotina</taxon>
        <taxon>Pucciniomycetes</taxon>
        <taxon>Pucciniales</taxon>
        <taxon>Pucciniaceae</taxon>
        <taxon>Puccinia</taxon>
    </lineage>
</organism>
<feature type="chain" id="PRO_5009386266" evidence="2">
    <location>
        <begin position="20"/>
        <end position="289"/>
    </location>
</feature>
<reference evidence="3" key="1">
    <citation type="submission" date="2009-11" db="EMBL/GenBank/DDBJ databases">
        <authorList>
            <consortium name="The Broad Institute Genome Sequencing Platform"/>
            <person name="Ward D."/>
            <person name="Feldgarden M."/>
            <person name="Earl A."/>
            <person name="Young S.K."/>
            <person name="Zeng Q."/>
            <person name="Koehrsen M."/>
            <person name="Alvarado L."/>
            <person name="Berlin A."/>
            <person name="Bochicchio J."/>
            <person name="Borenstein D."/>
            <person name="Chapman S.B."/>
            <person name="Chen Z."/>
            <person name="Engels R."/>
            <person name="Freedman E."/>
            <person name="Gellesch M."/>
            <person name="Goldberg J."/>
            <person name="Griggs A."/>
            <person name="Gujja S."/>
            <person name="Heilman E."/>
            <person name="Heiman D."/>
            <person name="Hepburn T."/>
            <person name="Howarth C."/>
            <person name="Jen D."/>
            <person name="Larson L."/>
            <person name="Lewis B."/>
            <person name="Mehta T."/>
            <person name="Park D."/>
            <person name="Pearson M."/>
            <person name="Roberts A."/>
            <person name="Saif S."/>
            <person name="Shea T."/>
            <person name="Shenoy N."/>
            <person name="Sisk P."/>
            <person name="Stolte C."/>
            <person name="Sykes S."/>
            <person name="Thomson T."/>
            <person name="Walk T."/>
            <person name="White J."/>
            <person name="Yandava C."/>
            <person name="Izard J."/>
            <person name="Baranova O.V."/>
            <person name="Blanton J.M."/>
            <person name="Tanner A.C."/>
            <person name="Dewhirst F.E."/>
            <person name="Haas B."/>
            <person name="Nusbaum C."/>
            <person name="Birren B."/>
        </authorList>
    </citation>
    <scope>NUCLEOTIDE SEQUENCE [LARGE SCALE GENOMIC DNA]</scope>
    <source>
        <strain evidence="3">1-1 BBBD Race 1</strain>
    </source>
</reference>
<evidence type="ECO:0000313" key="5">
    <source>
        <dbReference type="Proteomes" id="UP000005240"/>
    </source>
</evidence>
<gene>
    <name evidence="3" type="ORF">PTTG_07764</name>
</gene>
<keyword evidence="5" id="KW-1185">Reference proteome</keyword>
<protein>
    <submittedName>
        <fullName evidence="3 4">Uncharacterized protein</fullName>
    </submittedName>
</protein>
<dbReference type="Proteomes" id="UP000005240">
    <property type="component" value="Unassembled WGS sequence"/>
</dbReference>
<name>A0A0C4F3T3_PUCT1</name>
<dbReference type="EnsemblFungi" id="PTTG_07764-t43_1">
    <property type="protein sequence ID" value="PTTG_07764-t43_1-p1"/>
    <property type="gene ID" value="PTTG_07764"/>
</dbReference>
<dbReference type="EMBL" id="ADAS02000005">
    <property type="protein sequence ID" value="OAV98755.1"/>
    <property type="molecule type" value="Genomic_DNA"/>
</dbReference>
<evidence type="ECO:0000256" key="2">
    <source>
        <dbReference type="SAM" id="SignalP"/>
    </source>
</evidence>
<evidence type="ECO:0000313" key="3">
    <source>
        <dbReference type="EMBL" id="OAV98755.1"/>
    </source>
</evidence>
<dbReference type="OMA" id="RVHAYSQ"/>
<reference evidence="4 5" key="3">
    <citation type="journal article" date="2017" name="G3 (Bethesda)">
        <title>Comparative analysis highlights variable genome content of wheat rusts and divergence of the mating loci.</title>
        <authorList>
            <person name="Cuomo C.A."/>
            <person name="Bakkeren G."/>
            <person name="Khalil H.B."/>
            <person name="Panwar V."/>
            <person name="Joly D."/>
            <person name="Linning R."/>
            <person name="Sakthikumar S."/>
            <person name="Song X."/>
            <person name="Adiconis X."/>
            <person name="Fan L."/>
            <person name="Goldberg J.M."/>
            <person name="Levin J.Z."/>
            <person name="Young S."/>
            <person name="Zeng Q."/>
            <person name="Anikster Y."/>
            <person name="Bruce M."/>
            <person name="Wang M."/>
            <person name="Yin C."/>
            <person name="McCallum B."/>
            <person name="Szabo L.J."/>
            <person name="Hulbert S."/>
            <person name="Chen X."/>
            <person name="Fellers J.P."/>
        </authorList>
    </citation>
    <scope>NUCLEOTIDE SEQUENCE</scope>
    <source>
        <strain evidence="5">Isolate 1-1 / race 1 (BBBD)</strain>
        <strain evidence="4">isolate 1-1 / race 1 (BBBD)</strain>
    </source>
</reference>
<feature type="region of interest" description="Disordered" evidence="1">
    <location>
        <begin position="73"/>
        <end position="118"/>
    </location>
</feature>
<dbReference type="VEuPathDB" id="FungiDB:PTTG_07764"/>
<dbReference type="OrthoDB" id="2504544at2759"/>
<dbReference type="AlphaFoldDB" id="A0A0C4F3T3"/>
<evidence type="ECO:0000313" key="4">
    <source>
        <dbReference type="EnsemblFungi" id="PTTG_07764-t43_1-p1"/>
    </source>
</evidence>
<feature type="compositionally biased region" description="Polar residues" evidence="1">
    <location>
        <begin position="274"/>
        <end position="289"/>
    </location>
</feature>
<feature type="region of interest" description="Disordered" evidence="1">
    <location>
        <begin position="261"/>
        <end position="289"/>
    </location>
</feature>